<protein>
    <submittedName>
        <fullName evidence="1">Antibiotic biosynthesis monooxygenase</fullName>
    </submittedName>
</protein>
<comment type="caution">
    <text evidence="1">The sequence shown here is derived from an EMBL/GenBank/DDBJ whole genome shotgun (WGS) entry which is preliminary data.</text>
</comment>
<dbReference type="InterPro" id="IPR011008">
    <property type="entry name" value="Dimeric_a/b-barrel"/>
</dbReference>
<gene>
    <name evidence="1" type="ORF">KDA82_07620</name>
</gene>
<sequence>MPFLSTDDGYLRVFNIFDADSQEKQDGLLAAMKDIIDNADYPGWVSSTAHRGMDRFGVANIVQWESREQLEARYAGEAFQHRTVPEFNALATRVQLLQAEVVFSQAHPKTPSPVEVSPERDDYTVLIVLESEPENQKDLVDTMAQPDEWLLDVPGYRSHTIMRGINGSFLVNYAQWDSKELYDAFHTLPEEERPDYVRRTRTRARSLATSRWANTFRVAHSRSAGEGQ</sequence>
<evidence type="ECO:0000313" key="2">
    <source>
        <dbReference type="Proteomes" id="UP000675554"/>
    </source>
</evidence>
<evidence type="ECO:0000313" key="1">
    <source>
        <dbReference type="EMBL" id="MBR7672884.1"/>
    </source>
</evidence>
<keyword evidence="1" id="KW-0503">Monooxygenase</keyword>
<keyword evidence="1" id="KW-0560">Oxidoreductase</keyword>
<organism evidence="1 2">
    <name type="scientific">Streptomyces daliensis</name>
    <dbReference type="NCBI Taxonomy" id="299421"/>
    <lineage>
        <taxon>Bacteria</taxon>
        <taxon>Bacillati</taxon>
        <taxon>Actinomycetota</taxon>
        <taxon>Actinomycetes</taxon>
        <taxon>Kitasatosporales</taxon>
        <taxon>Streptomycetaceae</taxon>
        <taxon>Streptomyces</taxon>
    </lineage>
</organism>
<reference evidence="1" key="1">
    <citation type="submission" date="2021-04" db="EMBL/GenBank/DDBJ databases">
        <title>Sequencing of actinobacteria type strains.</title>
        <authorList>
            <person name="Nguyen G.-S."/>
            <person name="Wentzel A."/>
        </authorList>
    </citation>
    <scope>NUCLEOTIDE SEQUENCE</scope>
    <source>
        <strain evidence="1">DSM 42095</strain>
    </source>
</reference>
<dbReference type="Gene3D" id="3.30.70.100">
    <property type="match status" value="2"/>
</dbReference>
<name>A0A8T4IUF0_9ACTN</name>
<keyword evidence="2" id="KW-1185">Reference proteome</keyword>
<accession>A0A8T4IUF0</accession>
<proteinExistence type="predicted"/>
<dbReference type="Proteomes" id="UP000675554">
    <property type="component" value="Unassembled WGS sequence"/>
</dbReference>
<dbReference type="EMBL" id="JAGSMN010000144">
    <property type="protein sequence ID" value="MBR7672884.1"/>
    <property type="molecule type" value="Genomic_DNA"/>
</dbReference>
<dbReference type="AlphaFoldDB" id="A0A8T4IUF0"/>
<dbReference type="GO" id="GO:0004497">
    <property type="term" value="F:monooxygenase activity"/>
    <property type="evidence" value="ECO:0007669"/>
    <property type="project" value="UniProtKB-KW"/>
</dbReference>
<dbReference type="SUPFAM" id="SSF54909">
    <property type="entry name" value="Dimeric alpha+beta barrel"/>
    <property type="match status" value="2"/>
</dbReference>